<feature type="compositionally biased region" description="Basic and acidic residues" evidence="1">
    <location>
        <begin position="47"/>
        <end position="77"/>
    </location>
</feature>
<proteinExistence type="predicted"/>
<gene>
    <name evidence="2" type="ORF">MENT_LOCUS37746</name>
</gene>
<evidence type="ECO:0000256" key="1">
    <source>
        <dbReference type="SAM" id="MobiDB-lite"/>
    </source>
</evidence>
<accession>A0A6V7WEA0</accession>
<protein>
    <submittedName>
        <fullName evidence="2">Uncharacterized protein</fullName>
    </submittedName>
</protein>
<name>A0A6V7WEA0_MELEN</name>
<evidence type="ECO:0000313" key="3">
    <source>
        <dbReference type="Proteomes" id="UP000580250"/>
    </source>
</evidence>
<comment type="caution">
    <text evidence="2">The sequence shown here is derived from an EMBL/GenBank/DDBJ whole genome shotgun (WGS) entry which is preliminary data.</text>
</comment>
<dbReference type="EMBL" id="CAJEWN010000541">
    <property type="protein sequence ID" value="CAD2185328.1"/>
    <property type="molecule type" value="Genomic_DNA"/>
</dbReference>
<feature type="region of interest" description="Disordered" evidence="1">
    <location>
        <begin position="47"/>
        <end position="83"/>
    </location>
</feature>
<reference evidence="2 3" key="1">
    <citation type="submission" date="2020-08" db="EMBL/GenBank/DDBJ databases">
        <authorList>
            <person name="Koutsovoulos G."/>
            <person name="Danchin GJ E."/>
        </authorList>
    </citation>
    <scope>NUCLEOTIDE SEQUENCE [LARGE SCALE GENOMIC DNA]</scope>
</reference>
<sequence>MSRAKMSRGRNVAGRIVAKLIINTPFHKVYAEKSFCRCGGSRACRAERRPPLRYGRRERSEHDRSEARPSCSEDHARPTLRSSTKTVFPATIQLVITLFRIIQSS</sequence>
<evidence type="ECO:0000313" key="2">
    <source>
        <dbReference type="EMBL" id="CAD2185328.1"/>
    </source>
</evidence>
<dbReference type="Proteomes" id="UP000580250">
    <property type="component" value="Unassembled WGS sequence"/>
</dbReference>
<organism evidence="2 3">
    <name type="scientific">Meloidogyne enterolobii</name>
    <name type="common">Root-knot nematode worm</name>
    <name type="synonym">Meloidogyne mayaguensis</name>
    <dbReference type="NCBI Taxonomy" id="390850"/>
    <lineage>
        <taxon>Eukaryota</taxon>
        <taxon>Metazoa</taxon>
        <taxon>Ecdysozoa</taxon>
        <taxon>Nematoda</taxon>
        <taxon>Chromadorea</taxon>
        <taxon>Rhabditida</taxon>
        <taxon>Tylenchina</taxon>
        <taxon>Tylenchomorpha</taxon>
        <taxon>Tylenchoidea</taxon>
        <taxon>Meloidogynidae</taxon>
        <taxon>Meloidogyninae</taxon>
        <taxon>Meloidogyne</taxon>
    </lineage>
</organism>
<dbReference type="AlphaFoldDB" id="A0A6V7WEA0"/>